<dbReference type="PANTHER" id="PTHR31272:SF9">
    <property type="entry name" value="BLL1027 PROTEIN"/>
    <property type="match status" value="1"/>
</dbReference>
<evidence type="ECO:0000256" key="1">
    <source>
        <dbReference type="SAM" id="Phobius"/>
    </source>
</evidence>
<dbReference type="GeneID" id="33356098"/>
<keyword evidence="1" id="KW-0472">Membrane</keyword>
<evidence type="ECO:0000313" key="2">
    <source>
        <dbReference type="EMBL" id="ARW62826.1"/>
    </source>
</evidence>
<keyword evidence="1" id="KW-1133">Transmembrane helix</keyword>
<protein>
    <submittedName>
        <fullName evidence="2">Thiol:disulfide interchange protein</fullName>
    </submittedName>
</protein>
<accession>A0A1Z1MA23</accession>
<dbReference type="AlphaFoldDB" id="A0A1Z1MA23"/>
<feature type="transmembrane region" description="Helical" evidence="1">
    <location>
        <begin position="35"/>
        <end position="61"/>
    </location>
</feature>
<proteinExistence type="predicted"/>
<name>A0A1Z1MA23_9FLOR</name>
<geneLocation type="chloroplast" evidence="2"/>
<dbReference type="InterPro" id="IPR051790">
    <property type="entry name" value="Cytochrome_c-biogenesis_DsbD"/>
</dbReference>
<feature type="transmembrane region" description="Helical" evidence="1">
    <location>
        <begin position="186"/>
        <end position="206"/>
    </location>
</feature>
<organism evidence="2">
    <name type="scientific">Leptosiphonia brodiei</name>
    <dbReference type="NCBI Taxonomy" id="2608611"/>
    <lineage>
        <taxon>Eukaryota</taxon>
        <taxon>Rhodophyta</taxon>
        <taxon>Florideophyceae</taxon>
        <taxon>Rhodymeniophycidae</taxon>
        <taxon>Ceramiales</taxon>
        <taxon>Rhodomelaceae</taxon>
        <taxon>Polysiphonioideae</taxon>
        <taxon>Leptosiphonia</taxon>
    </lineage>
</organism>
<gene>
    <name evidence="2" type="primary">dsbD</name>
</gene>
<dbReference type="RefSeq" id="YP_009394264.1">
    <property type="nucleotide sequence ID" value="NC_035272.1"/>
</dbReference>
<keyword evidence="1" id="KW-0812">Transmembrane</keyword>
<feature type="transmembrane region" description="Helical" evidence="1">
    <location>
        <begin position="218"/>
        <end position="240"/>
    </location>
</feature>
<feature type="transmembrane region" description="Helical" evidence="1">
    <location>
        <begin position="150"/>
        <end position="174"/>
    </location>
</feature>
<reference evidence="2" key="1">
    <citation type="journal article" date="2017" name="J. Phycol.">
        <title>Analysis of chloroplast genomes and a supermatrix inform reclassification of the Rhodomelaceae (Rhodophyta).</title>
        <authorList>
            <person name="Diaz-Tapia P."/>
            <person name="Maggs C.A."/>
            <person name="West J.A."/>
            <person name="Verbruggen H."/>
        </authorList>
    </citation>
    <scope>NUCLEOTIDE SEQUENCE</scope>
    <source>
        <strain evidence="2">PD516</strain>
    </source>
</reference>
<keyword evidence="2" id="KW-0150">Chloroplast</keyword>
<dbReference type="PANTHER" id="PTHR31272">
    <property type="entry name" value="CYTOCHROME C-TYPE BIOGENESIS PROTEIN HI_1454-RELATED"/>
    <property type="match status" value="1"/>
</dbReference>
<feature type="transmembrane region" description="Helical" evidence="1">
    <location>
        <begin position="73"/>
        <end position="93"/>
    </location>
</feature>
<sequence length="245" mass="28261">MSIIFSIFVDKYETILYYFQYYFSKFVLSSSISNIIILLIVFVFLGILTIFTPCFVSILPLSFSYISYGNNTVNNIIFFICGILTSFLLFILSSNTISSHTFFAKLPILSSSFMVLLSLDLMNILDLSKAYFIFNSFFKIFEKKNIKFETYFTGLMIGLSSLPCNTSILVLFNFLVKNINNTFHLFLYYFAYLTGIVIPLFLIFSLKLYSLSANIFSSFWFFFNRFAGSLLLVVSLSSLLKLITY</sequence>
<dbReference type="EMBL" id="MF101425">
    <property type="protein sequence ID" value="ARW62826.1"/>
    <property type="molecule type" value="Genomic_DNA"/>
</dbReference>
<keyword evidence="2" id="KW-0934">Plastid</keyword>